<keyword evidence="1" id="KW-0732">Signal</keyword>
<accession>A0A4V2DAZ1</accession>
<dbReference type="EMBL" id="SGIM01000005">
    <property type="protein sequence ID" value="RZF52959.1"/>
    <property type="molecule type" value="Genomic_DNA"/>
</dbReference>
<feature type="signal peptide" evidence="1">
    <location>
        <begin position="1"/>
        <end position="20"/>
    </location>
</feature>
<sequence>MLKNKFVVLAMLPLMLSACGGGGDSSGNNSSTGGSTTAPIQEKVTVDLYNVDQETLLARKYSYVDNVIKGTTYYTPLSENEFLLTGDQLFTDTWVYSDTKAINALKFYFSDAPKTGYYHTYKKIDISGENVFDRFYPDYKVIFDKFEVSPELENTRMGQAYNRSTPLYFPQNSFCYQIQEEIVGKPYITFSKEDMTGEDYAEVFSGVENNFKNAVKEMGNTYKVNTGKWKGHSWRYYREYDSYGLVFDIVVINYNGQLVFGRMHNFEGYLQKDLINQHTQRLNAMEPNAFVYGYYVQKAVIANLTKGCAWFNDIAAETIKKL</sequence>
<organism evidence="2 3">
    <name type="scientific">Acinetobacter halotolerans</name>
    <dbReference type="NCBI Taxonomy" id="1752076"/>
    <lineage>
        <taxon>Bacteria</taxon>
        <taxon>Pseudomonadati</taxon>
        <taxon>Pseudomonadota</taxon>
        <taxon>Gammaproteobacteria</taxon>
        <taxon>Moraxellales</taxon>
        <taxon>Moraxellaceae</taxon>
        <taxon>Acinetobacter</taxon>
    </lineage>
</organism>
<dbReference type="PROSITE" id="PS51257">
    <property type="entry name" value="PROKAR_LIPOPROTEIN"/>
    <property type="match status" value="1"/>
</dbReference>
<keyword evidence="3" id="KW-1185">Reference proteome</keyword>
<dbReference type="Proteomes" id="UP000292110">
    <property type="component" value="Unassembled WGS sequence"/>
</dbReference>
<dbReference type="AlphaFoldDB" id="A0A4V2DAZ1"/>
<gene>
    <name evidence="2" type="ORF">EXE30_07450</name>
</gene>
<reference evidence="2 3" key="1">
    <citation type="submission" date="2019-02" db="EMBL/GenBank/DDBJ databases">
        <title>The draft genome of Acinetobacter halotolerans strain JCM 31009.</title>
        <authorList>
            <person name="Qin J."/>
            <person name="Feng Y."/>
            <person name="Nemec A."/>
            <person name="Zong Z."/>
        </authorList>
    </citation>
    <scope>NUCLEOTIDE SEQUENCE [LARGE SCALE GENOMIC DNA]</scope>
    <source>
        <strain evidence="2 3">JCM 31009</strain>
    </source>
</reference>
<comment type="caution">
    <text evidence="2">The sequence shown here is derived from an EMBL/GenBank/DDBJ whole genome shotgun (WGS) entry which is preliminary data.</text>
</comment>
<evidence type="ECO:0008006" key="4">
    <source>
        <dbReference type="Google" id="ProtNLM"/>
    </source>
</evidence>
<evidence type="ECO:0000256" key="1">
    <source>
        <dbReference type="SAM" id="SignalP"/>
    </source>
</evidence>
<feature type="chain" id="PRO_5020542114" description="Lipoprotein" evidence="1">
    <location>
        <begin position="21"/>
        <end position="322"/>
    </location>
</feature>
<evidence type="ECO:0000313" key="3">
    <source>
        <dbReference type="Proteomes" id="UP000292110"/>
    </source>
</evidence>
<protein>
    <recommendedName>
        <fullName evidence="4">Lipoprotein</fullName>
    </recommendedName>
</protein>
<name>A0A4V2DAZ1_9GAMM</name>
<evidence type="ECO:0000313" key="2">
    <source>
        <dbReference type="EMBL" id="RZF52959.1"/>
    </source>
</evidence>
<proteinExistence type="predicted"/>
<dbReference type="RefSeq" id="WP_130161862.1">
    <property type="nucleotide sequence ID" value="NZ_SGIM01000005.1"/>
</dbReference>